<organism evidence="1 2">
    <name type="scientific">Rhizophagus irregularis</name>
    <dbReference type="NCBI Taxonomy" id="588596"/>
    <lineage>
        <taxon>Eukaryota</taxon>
        <taxon>Fungi</taxon>
        <taxon>Fungi incertae sedis</taxon>
        <taxon>Mucoromycota</taxon>
        <taxon>Glomeromycotina</taxon>
        <taxon>Glomeromycetes</taxon>
        <taxon>Glomerales</taxon>
        <taxon>Glomeraceae</taxon>
        <taxon>Rhizophagus</taxon>
    </lineage>
</organism>
<evidence type="ECO:0008006" key="3">
    <source>
        <dbReference type="Google" id="ProtNLM"/>
    </source>
</evidence>
<dbReference type="AlphaFoldDB" id="A0A2I1H195"/>
<keyword evidence="2" id="KW-1185">Reference proteome</keyword>
<protein>
    <recommendedName>
        <fullName evidence="3">MULE transposase domain-containing protein</fullName>
    </recommendedName>
</protein>
<feature type="non-terminal residue" evidence="1">
    <location>
        <position position="1"/>
    </location>
</feature>
<dbReference type="EMBL" id="LLXI01001242">
    <property type="protein sequence ID" value="PKY52639.1"/>
    <property type="molecule type" value="Genomic_DNA"/>
</dbReference>
<sequence length="101" mass="11575">IIFQKEEKALGFLTKFWDILKNSQFKISEIGVDATYNTNNLKFELYVVHAEIDGMGFPLAYLFLENGNCGGDISSTFCLEKYQNTTMSLAYQKGCRNKIRK</sequence>
<name>A0A2I1H195_9GLOM</name>
<comment type="caution">
    <text evidence="1">The sequence shown here is derived from an EMBL/GenBank/DDBJ whole genome shotgun (WGS) entry which is preliminary data.</text>
</comment>
<proteinExistence type="predicted"/>
<evidence type="ECO:0000313" key="2">
    <source>
        <dbReference type="Proteomes" id="UP000234323"/>
    </source>
</evidence>
<dbReference type="Proteomes" id="UP000234323">
    <property type="component" value="Unassembled WGS sequence"/>
</dbReference>
<reference evidence="1 2" key="1">
    <citation type="submission" date="2015-10" db="EMBL/GenBank/DDBJ databases">
        <title>Genome analyses suggest a sexual origin of heterokaryosis in a supposedly ancient asexual fungus.</title>
        <authorList>
            <person name="Ropars J."/>
            <person name="Sedzielewska K."/>
            <person name="Noel J."/>
            <person name="Charron P."/>
            <person name="Farinelli L."/>
            <person name="Marton T."/>
            <person name="Kruger M."/>
            <person name="Pelin A."/>
            <person name="Brachmann A."/>
            <person name="Corradi N."/>
        </authorList>
    </citation>
    <scope>NUCLEOTIDE SEQUENCE [LARGE SCALE GENOMIC DNA]</scope>
    <source>
        <strain evidence="1 2">A4</strain>
    </source>
</reference>
<accession>A0A2I1H195</accession>
<evidence type="ECO:0000313" key="1">
    <source>
        <dbReference type="EMBL" id="PKY52639.1"/>
    </source>
</evidence>
<gene>
    <name evidence="1" type="ORF">RhiirA4_470401</name>
</gene>